<accession>A0A4U7BD80</accession>
<feature type="compositionally biased region" description="Polar residues" evidence="2">
    <location>
        <begin position="384"/>
        <end position="400"/>
    </location>
</feature>
<feature type="compositionally biased region" description="Polar residues" evidence="2">
    <location>
        <begin position="613"/>
        <end position="631"/>
    </location>
</feature>
<feature type="region of interest" description="Disordered" evidence="2">
    <location>
        <begin position="272"/>
        <end position="306"/>
    </location>
</feature>
<dbReference type="Proteomes" id="UP000308133">
    <property type="component" value="Unassembled WGS sequence"/>
</dbReference>
<organism evidence="3 4">
    <name type="scientific">Elsinoe australis</name>
    <dbReference type="NCBI Taxonomy" id="40998"/>
    <lineage>
        <taxon>Eukaryota</taxon>
        <taxon>Fungi</taxon>
        <taxon>Dikarya</taxon>
        <taxon>Ascomycota</taxon>
        <taxon>Pezizomycotina</taxon>
        <taxon>Dothideomycetes</taxon>
        <taxon>Dothideomycetidae</taxon>
        <taxon>Myriangiales</taxon>
        <taxon>Elsinoaceae</taxon>
        <taxon>Elsinoe</taxon>
    </lineage>
</organism>
<feature type="compositionally biased region" description="Basic residues" evidence="2">
    <location>
        <begin position="103"/>
        <end position="118"/>
    </location>
</feature>
<feature type="region of interest" description="Disordered" evidence="2">
    <location>
        <begin position="521"/>
        <end position="553"/>
    </location>
</feature>
<feature type="region of interest" description="Disordered" evidence="2">
    <location>
        <begin position="574"/>
        <end position="660"/>
    </location>
</feature>
<feature type="compositionally biased region" description="Polar residues" evidence="2">
    <location>
        <begin position="648"/>
        <end position="660"/>
    </location>
</feature>
<evidence type="ECO:0000313" key="3">
    <source>
        <dbReference type="EMBL" id="TKX26946.1"/>
    </source>
</evidence>
<gene>
    <name evidence="3" type="ORF">C1H76_0700</name>
</gene>
<keyword evidence="1" id="KW-0175">Coiled coil</keyword>
<comment type="caution">
    <text evidence="3">The sequence shown here is derived from an EMBL/GenBank/DDBJ whole genome shotgun (WGS) entry which is preliminary data.</text>
</comment>
<feature type="region of interest" description="Disordered" evidence="2">
    <location>
        <begin position="78"/>
        <end position="144"/>
    </location>
</feature>
<evidence type="ECO:0000256" key="1">
    <source>
        <dbReference type="SAM" id="Coils"/>
    </source>
</evidence>
<feature type="compositionally biased region" description="Polar residues" evidence="2">
    <location>
        <begin position="526"/>
        <end position="548"/>
    </location>
</feature>
<feature type="region of interest" description="Disordered" evidence="2">
    <location>
        <begin position="319"/>
        <end position="402"/>
    </location>
</feature>
<feature type="compositionally biased region" description="Polar residues" evidence="2">
    <location>
        <begin position="246"/>
        <end position="256"/>
    </location>
</feature>
<feature type="region of interest" description="Disordered" evidence="2">
    <location>
        <begin position="449"/>
        <end position="471"/>
    </location>
</feature>
<evidence type="ECO:0000313" key="4">
    <source>
        <dbReference type="Proteomes" id="UP000308133"/>
    </source>
</evidence>
<feature type="coiled-coil region" evidence="1">
    <location>
        <begin position="701"/>
        <end position="728"/>
    </location>
</feature>
<name>A0A4U7BD80_9PEZI</name>
<dbReference type="AlphaFoldDB" id="A0A4U7BD80"/>
<sequence>MPSAYEQDPSSGEAVEDAAEYVAQLGVDKIRDLMRIVNFPNRRMSDLLLADHFELSLPVQNLIVQRQVVEQVQHHRNHNSWAQGPIEVPQSNSTSHTVQQKPKTPRRLAWKSPYHRGHVSPYDFDAEPERQGPVQNGRRRQHREEVWDWSDVETIESDIDSPVLSACGYDLSQSSEVPNSGPLDAVDLTTHQNQDWADIVGSTTPTYFQHLRNSSPSGSTGQDKSSSGVGLGISFGESDESHDSLQEVSNEPAQHTAASRVDFWLKRRRCSSISEDDETSQQTTCAPRKQVRYATPGSEQERRRPLIEDVSMIDLTAVSPVRSSSVDESSDEESVDGSAATDLDNDIPCDTGITTEATRGDAELITPGNQAALTDTRSHGTKRNICTNRTSQLPTPKTGNAGNGDYMIPMPEGSSGNRHPPQIAQKSKTVGAFPNPQCRERSWRMSSSLRGLEEQEGTDVDLQMPTSPTPPPFDTLLESPREDDVRAHMLSPDVELVDRHPHATGPESPLFIPLTEPAALTPPPSQSVGSRQFKFTRQAHQTTSTSEELTLDHTMDQATITSSNDTGTFTLAETVPQSSAARKPTTGEPAPSKSVAQNPAPRAPDLPDVRTPHGSSQYSSFRVPGFNNSSATVTQTQTTTTTRTQTTSMSIQNNNNPGNTPWSELTPHEHRMLDANVSLIHEFVGSYSRLTDMNRDMWLKLERLAGENAELRQEVTELRQAQRGGEQRAVQLERSLRVLEQRGSVIGAAQGRTVISID</sequence>
<proteinExistence type="predicted"/>
<feature type="compositionally biased region" description="Polar residues" evidence="2">
    <location>
        <begin position="207"/>
        <end position="228"/>
    </location>
</feature>
<evidence type="ECO:0000256" key="2">
    <source>
        <dbReference type="SAM" id="MobiDB-lite"/>
    </source>
</evidence>
<feature type="region of interest" description="Disordered" evidence="2">
    <location>
        <begin position="207"/>
        <end position="256"/>
    </location>
</feature>
<protein>
    <submittedName>
        <fullName evidence="3">Uncharacterized protein</fullName>
    </submittedName>
</protein>
<dbReference type="EMBL" id="PTQR01000009">
    <property type="protein sequence ID" value="TKX26946.1"/>
    <property type="molecule type" value="Genomic_DNA"/>
</dbReference>
<feature type="compositionally biased region" description="Low complexity" evidence="2">
    <location>
        <begin position="632"/>
        <end position="647"/>
    </location>
</feature>
<feature type="compositionally biased region" description="Polar residues" evidence="2">
    <location>
        <begin position="89"/>
        <end position="102"/>
    </location>
</feature>
<reference evidence="3 4" key="1">
    <citation type="submission" date="2018-02" db="EMBL/GenBank/DDBJ databases">
        <title>Draft genome sequences of Elsinoe sp., causing black scab on jojoba.</title>
        <authorList>
            <person name="Stodart B."/>
            <person name="Jeffress S."/>
            <person name="Ash G."/>
            <person name="Arun Chinnappa K."/>
        </authorList>
    </citation>
    <scope>NUCLEOTIDE SEQUENCE [LARGE SCALE GENOMIC DNA]</scope>
    <source>
        <strain evidence="3 4">Hillstone_2</strain>
    </source>
</reference>